<accession>B0T997</accession>
<proteinExistence type="predicted"/>
<dbReference type="PANTHER" id="PTHR43303:SF4">
    <property type="entry name" value="NADPH DEHYDROGENASE C23G7.10C-RELATED"/>
    <property type="match status" value="1"/>
</dbReference>
<evidence type="ECO:0000256" key="3">
    <source>
        <dbReference type="ARBA" id="ARBA00022643"/>
    </source>
</evidence>
<keyword evidence="7" id="KW-0614">Plasmid</keyword>
<keyword evidence="4" id="KW-0521">NADP</keyword>
<dbReference type="PANTHER" id="PTHR43303">
    <property type="entry name" value="NADPH DEHYDROGENASE C23G7.10C-RELATED"/>
    <property type="match status" value="1"/>
</dbReference>
<geneLocation type="plasmid" evidence="7">
    <name>pCAUL01</name>
</geneLocation>
<dbReference type="Pfam" id="PF00724">
    <property type="entry name" value="Oxidored_FMN"/>
    <property type="match status" value="1"/>
</dbReference>
<evidence type="ECO:0000259" key="6">
    <source>
        <dbReference type="Pfam" id="PF00724"/>
    </source>
</evidence>
<evidence type="ECO:0000256" key="2">
    <source>
        <dbReference type="ARBA" id="ARBA00022630"/>
    </source>
</evidence>
<dbReference type="CDD" id="cd02932">
    <property type="entry name" value="OYE_YqiM_FMN"/>
    <property type="match status" value="1"/>
</dbReference>
<dbReference type="GO" id="GO:0010181">
    <property type="term" value="F:FMN binding"/>
    <property type="evidence" value="ECO:0007669"/>
    <property type="project" value="InterPro"/>
</dbReference>
<comment type="cofactor">
    <cofactor evidence="1">
        <name>FMN</name>
        <dbReference type="ChEBI" id="CHEBI:58210"/>
    </cofactor>
</comment>
<dbReference type="KEGG" id="cak:Caul_5152"/>
<sequence>MTTRPTASTAAPTPKGAAAFLRLSERPRGAAFEELSMTALFEPLTLKGVTLRNRIAVSPMCQYSAEDGLANGWHAAHLAGLARGGAGLVTIEATAVSPEGRITPGDLGLWNDDQAKALAPIVSEIKAQGAVAGLQLAHAGRKASANKPWEGDDSIPEGDPRGWETLAASAIAMGGGLSKVPRAMTLEDIARVQADFVAAAERARDIGVQWLNLHFAHGYLATSFLSPHANQRDDQYGGAFENRARFVLETFAAVRAVWPQDRPLTVRLGVVDFDGNDAQNLIESVSLLNQLKALGLDAVDASIAFASGASSPPWGPNFMAPFAERVRRETGLPVTASWFISQAKAADAMVADGQVDYVTLGRPLLANPHWPYSAALELGAQNPAWSNLPAPYAYWLDRYAAA</sequence>
<dbReference type="GO" id="GO:0003959">
    <property type="term" value="F:NADPH dehydrogenase activity"/>
    <property type="evidence" value="ECO:0007669"/>
    <property type="project" value="InterPro"/>
</dbReference>
<dbReference type="SUPFAM" id="SSF51395">
    <property type="entry name" value="FMN-linked oxidoreductases"/>
    <property type="match status" value="1"/>
</dbReference>
<organism evidence="7">
    <name type="scientific">Caulobacter sp. (strain K31)</name>
    <dbReference type="NCBI Taxonomy" id="366602"/>
    <lineage>
        <taxon>Bacteria</taxon>
        <taxon>Pseudomonadati</taxon>
        <taxon>Pseudomonadota</taxon>
        <taxon>Alphaproteobacteria</taxon>
        <taxon>Caulobacterales</taxon>
        <taxon>Caulobacteraceae</taxon>
        <taxon>Caulobacter</taxon>
    </lineage>
</organism>
<dbReference type="InterPro" id="IPR044152">
    <property type="entry name" value="YqjM-like"/>
</dbReference>
<evidence type="ECO:0000256" key="5">
    <source>
        <dbReference type="ARBA" id="ARBA00023002"/>
    </source>
</evidence>
<protein>
    <submittedName>
        <fullName evidence="7">NADH:flavin oxidoreductase/NADH oxidase</fullName>
    </submittedName>
</protein>
<dbReference type="AlphaFoldDB" id="B0T997"/>
<keyword evidence="5" id="KW-0560">Oxidoreductase</keyword>
<evidence type="ECO:0000256" key="4">
    <source>
        <dbReference type="ARBA" id="ARBA00022857"/>
    </source>
</evidence>
<evidence type="ECO:0000313" key="7">
    <source>
        <dbReference type="EMBL" id="ABZ74272.1"/>
    </source>
</evidence>
<dbReference type="InterPro" id="IPR001155">
    <property type="entry name" value="OxRdtase_FMN_N"/>
</dbReference>
<dbReference type="Gene3D" id="3.20.20.70">
    <property type="entry name" value="Aldolase class I"/>
    <property type="match status" value="1"/>
</dbReference>
<keyword evidence="3" id="KW-0288">FMN</keyword>
<reference evidence="7" key="1">
    <citation type="submission" date="2008-01" db="EMBL/GenBank/DDBJ databases">
        <title>Complete sequence of plasmid1 pCAUL01 of Caulobacter sp. K31.</title>
        <authorList>
            <consortium name="US DOE Joint Genome Institute"/>
            <person name="Copeland A."/>
            <person name="Lucas S."/>
            <person name="Lapidus A."/>
            <person name="Barry K."/>
            <person name="Glavina del Rio T."/>
            <person name="Dalin E."/>
            <person name="Tice H."/>
            <person name="Pitluck S."/>
            <person name="Bruce D."/>
            <person name="Goodwin L."/>
            <person name="Thompson L.S."/>
            <person name="Brettin T."/>
            <person name="Detter J.C."/>
            <person name="Han C."/>
            <person name="Schmutz J."/>
            <person name="Larimer F."/>
            <person name="Land M."/>
            <person name="Hauser L."/>
            <person name="Kyrpides N."/>
            <person name="Kim E."/>
            <person name="Stephens C."/>
            <person name="Richardson P."/>
        </authorList>
    </citation>
    <scope>NUCLEOTIDE SEQUENCE [LARGE SCALE GENOMIC DNA]</scope>
    <source>
        <plasmid evidence="7">K31</plasmid>
        <plasmid evidence="7">pCAUL01</plasmid>
    </source>
</reference>
<feature type="domain" description="NADH:flavin oxidoreductase/NADH oxidase N-terminal" evidence="6">
    <location>
        <begin position="40"/>
        <end position="374"/>
    </location>
</feature>
<dbReference type="EMBL" id="CP000928">
    <property type="protein sequence ID" value="ABZ74272.1"/>
    <property type="molecule type" value="Genomic_DNA"/>
</dbReference>
<evidence type="ECO:0000256" key="1">
    <source>
        <dbReference type="ARBA" id="ARBA00001917"/>
    </source>
</evidence>
<dbReference type="GO" id="GO:0050661">
    <property type="term" value="F:NADP binding"/>
    <property type="evidence" value="ECO:0007669"/>
    <property type="project" value="InterPro"/>
</dbReference>
<name>B0T997_CAUSK</name>
<dbReference type="HOGENOM" id="CLU_012153_2_0_5"/>
<dbReference type="InterPro" id="IPR013785">
    <property type="entry name" value="Aldolase_TIM"/>
</dbReference>
<gene>
    <name evidence="7" type="ordered locus">Caul_5152</name>
</gene>
<keyword evidence="2" id="KW-0285">Flavoprotein</keyword>